<evidence type="ECO:0000313" key="2">
    <source>
        <dbReference type="EMBL" id="EGA66613.1"/>
    </source>
</evidence>
<reference evidence="2 3" key="1">
    <citation type="journal article" date="2012" name="Int. J. Syst. Evol. Microbiol.">
        <title>Vibrio caribbeanicus sp. nov., isolated from the marine sponge Scleritoderma cyanea.</title>
        <authorList>
            <person name="Hoffmann M."/>
            <person name="Monday S.R."/>
            <person name="Allard M.W."/>
            <person name="Strain E.A."/>
            <person name="Whittaker P."/>
            <person name="Naum M."/>
            <person name="McCarthy P.J."/>
            <person name="Lopez J.V."/>
            <person name="Fischer M."/>
            <person name="Brown E.W."/>
        </authorList>
    </citation>
    <scope>NUCLEOTIDE SEQUENCE [LARGE SCALE GENOMIC DNA]</scope>
    <source>
        <strain evidence="2 3">LMG 20546</strain>
    </source>
</reference>
<comment type="caution">
    <text evidence="2">The sequence shown here is derived from an EMBL/GenBank/DDBJ whole genome shotgun (WGS) entry which is preliminary data.</text>
</comment>
<dbReference type="Pfam" id="PF07148">
    <property type="entry name" value="MalM"/>
    <property type="match status" value="1"/>
</dbReference>
<dbReference type="AlphaFoldDB" id="E8LRL0"/>
<dbReference type="Proteomes" id="UP000004371">
    <property type="component" value="Unassembled WGS sequence"/>
</dbReference>
<name>E8LRL0_9VIBR</name>
<dbReference type="GO" id="GO:0042597">
    <property type="term" value="C:periplasmic space"/>
    <property type="evidence" value="ECO:0007669"/>
    <property type="project" value="InterPro"/>
</dbReference>
<accession>E8LRL0</accession>
<organism evidence="2 3">
    <name type="scientific">Vibrio brasiliensis LMG 20546</name>
    <dbReference type="NCBI Taxonomy" id="945543"/>
    <lineage>
        <taxon>Bacteria</taxon>
        <taxon>Pseudomonadati</taxon>
        <taxon>Pseudomonadota</taxon>
        <taxon>Gammaproteobacteria</taxon>
        <taxon>Vibrionales</taxon>
        <taxon>Vibrionaceae</taxon>
        <taxon>Vibrio</taxon>
        <taxon>Vibrio oreintalis group</taxon>
    </lineage>
</organism>
<dbReference type="PROSITE" id="PS51257">
    <property type="entry name" value="PROKAR_LIPOPROTEIN"/>
    <property type="match status" value="1"/>
</dbReference>
<evidence type="ECO:0000313" key="3">
    <source>
        <dbReference type="Proteomes" id="UP000004371"/>
    </source>
</evidence>
<dbReference type="STRING" id="945543.VIBR0546_03410"/>
<sequence length="292" mass="31912">MNNKKSIIALVLGMALTACASTSPQENKQALISPLPYSEVCCTNYAEFPWIQLGTNEDLDFQIDQSAPIGHFTDGNSYFNAFKLSPRSGRVQIRLGSYMVDGDVFAPKLIALDENFNVVSEANLDDFSIKASDAFTRTQYQLNFALDAAKTPYFVIYTPETTLGESIKVDHPAKVRAKELGEAMPMVTDPTYVHGYYGKLHLSVKTLSLTAYKAKPAAQTKPAVQPAKPVAEPVKASSKLVVQPDTQKYYFDSIEKAVASNDLAKALSLLDEAKALNIEGAQQVFIKAVNAK</sequence>
<dbReference type="OrthoDB" id="5812146at2"/>
<keyword evidence="1" id="KW-0732">Signal</keyword>
<dbReference type="RefSeq" id="WP_006878439.1">
    <property type="nucleotide sequence ID" value="NZ_AEVS01000035.1"/>
</dbReference>
<dbReference type="GO" id="GO:0008643">
    <property type="term" value="P:carbohydrate transport"/>
    <property type="evidence" value="ECO:0007669"/>
    <property type="project" value="InterPro"/>
</dbReference>
<gene>
    <name evidence="2" type="ORF">VIBR0546_03410</name>
</gene>
<dbReference type="eggNOG" id="ENOG502Z7PA">
    <property type="taxonomic scope" value="Bacteria"/>
</dbReference>
<keyword evidence="3" id="KW-1185">Reference proteome</keyword>
<feature type="signal peptide" evidence="1">
    <location>
        <begin position="1"/>
        <end position="20"/>
    </location>
</feature>
<protein>
    <submittedName>
        <fullName evidence="2">Maltose operon periplasmic protein</fullName>
    </submittedName>
</protein>
<evidence type="ECO:0000256" key="1">
    <source>
        <dbReference type="SAM" id="SignalP"/>
    </source>
</evidence>
<proteinExistence type="predicted"/>
<dbReference type="EMBL" id="AEVS01000035">
    <property type="protein sequence ID" value="EGA66613.1"/>
    <property type="molecule type" value="Genomic_DNA"/>
</dbReference>
<feature type="chain" id="PRO_5003227447" evidence="1">
    <location>
        <begin position="21"/>
        <end position="292"/>
    </location>
</feature>
<dbReference type="InterPro" id="IPR010794">
    <property type="entry name" value="MalM"/>
</dbReference>